<dbReference type="AlphaFoldDB" id="A0A6J2WV31"/>
<keyword evidence="6" id="KW-1185">Reference proteome</keyword>
<evidence type="ECO:0000313" key="6">
    <source>
        <dbReference type="Proteomes" id="UP000504632"/>
    </source>
</evidence>
<dbReference type="InterPro" id="IPR000483">
    <property type="entry name" value="Cys-rich_flank_reg_C"/>
</dbReference>
<name>A0A6J2WV31_CHACN</name>
<keyword evidence="4" id="KW-1133">Transmembrane helix</keyword>
<keyword evidence="4" id="KW-0472">Membrane</keyword>
<dbReference type="InterPro" id="IPR003591">
    <property type="entry name" value="Leu-rich_rpt_typical-subtyp"/>
</dbReference>
<keyword evidence="4" id="KW-0812">Transmembrane</keyword>
<dbReference type="PANTHER" id="PTHR24364:SF16">
    <property type="entry name" value="TROPHOBLAST GLYCOPROTEIN-LIKE"/>
    <property type="match status" value="1"/>
</dbReference>
<dbReference type="GeneID" id="115828317"/>
<evidence type="ECO:0000259" key="5">
    <source>
        <dbReference type="SMART" id="SM00082"/>
    </source>
</evidence>
<proteinExistence type="predicted"/>
<dbReference type="InterPro" id="IPR052286">
    <property type="entry name" value="Wnt_signaling_inhibitor"/>
</dbReference>
<evidence type="ECO:0000256" key="4">
    <source>
        <dbReference type="SAM" id="Phobius"/>
    </source>
</evidence>
<evidence type="ECO:0000256" key="1">
    <source>
        <dbReference type="ARBA" id="ARBA00022614"/>
    </source>
</evidence>
<feature type="transmembrane region" description="Helical" evidence="4">
    <location>
        <begin position="263"/>
        <end position="286"/>
    </location>
</feature>
<accession>A0A6J2WV31</accession>
<dbReference type="Gene3D" id="3.80.10.10">
    <property type="entry name" value="Ribonuclease Inhibitor"/>
    <property type="match status" value="1"/>
</dbReference>
<dbReference type="SMART" id="SM00369">
    <property type="entry name" value="LRR_TYP"/>
    <property type="match status" value="4"/>
</dbReference>
<organism evidence="6 7">
    <name type="scientific">Chanos chanos</name>
    <name type="common">Milkfish</name>
    <name type="synonym">Mugil chanos</name>
    <dbReference type="NCBI Taxonomy" id="29144"/>
    <lineage>
        <taxon>Eukaryota</taxon>
        <taxon>Metazoa</taxon>
        <taxon>Chordata</taxon>
        <taxon>Craniata</taxon>
        <taxon>Vertebrata</taxon>
        <taxon>Euteleostomi</taxon>
        <taxon>Actinopterygii</taxon>
        <taxon>Neopterygii</taxon>
        <taxon>Teleostei</taxon>
        <taxon>Ostariophysi</taxon>
        <taxon>Gonorynchiformes</taxon>
        <taxon>Chanidae</taxon>
        <taxon>Chanos</taxon>
    </lineage>
</organism>
<dbReference type="Proteomes" id="UP000504632">
    <property type="component" value="Chromosome 15"/>
</dbReference>
<keyword evidence="2" id="KW-0732">Signal</keyword>
<dbReference type="RefSeq" id="XP_030648138.1">
    <property type="nucleotide sequence ID" value="XM_030792278.1"/>
</dbReference>
<dbReference type="GO" id="GO:0090090">
    <property type="term" value="P:negative regulation of canonical Wnt signaling pathway"/>
    <property type="evidence" value="ECO:0007669"/>
    <property type="project" value="TreeGrafter"/>
</dbReference>
<dbReference type="OrthoDB" id="1574204at2759"/>
<dbReference type="CTD" id="100507050"/>
<keyword evidence="1" id="KW-0433">Leucine-rich repeat</keyword>
<dbReference type="InterPro" id="IPR032675">
    <property type="entry name" value="LRR_dom_sf"/>
</dbReference>
<feature type="domain" description="LRRCT" evidence="5">
    <location>
        <begin position="206"/>
        <end position="257"/>
    </location>
</feature>
<gene>
    <name evidence="7" type="primary">tpbgl</name>
</gene>
<evidence type="ECO:0000256" key="2">
    <source>
        <dbReference type="ARBA" id="ARBA00022729"/>
    </source>
</evidence>
<protein>
    <submittedName>
        <fullName evidence="7">Trophoblast glycoprotein-like</fullName>
    </submittedName>
</protein>
<keyword evidence="3" id="KW-0677">Repeat</keyword>
<dbReference type="InParanoid" id="A0A6J2WV31"/>
<dbReference type="Pfam" id="PF13855">
    <property type="entry name" value="LRR_8"/>
    <property type="match status" value="1"/>
</dbReference>
<dbReference type="SUPFAM" id="SSF52058">
    <property type="entry name" value="L domain-like"/>
    <property type="match status" value="1"/>
</dbReference>
<dbReference type="GO" id="GO:0005886">
    <property type="term" value="C:plasma membrane"/>
    <property type="evidence" value="ECO:0007669"/>
    <property type="project" value="TreeGrafter"/>
</dbReference>
<evidence type="ECO:0000313" key="7">
    <source>
        <dbReference type="RefSeq" id="XP_030648138.1"/>
    </source>
</evidence>
<evidence type="ECO:0000256" key="3">
    <source>
        <dbReference type="ARBA" id="ARBA00022737"/>
    </source>
</evidence>
<dbReference type="PANTHER" id="PTHR24364">
    <property type="entry name" value="LP06937P"/>
    <property type="match status" value="1"/>
</dbReference>
<sequence>MVCFLFLSASAENCPLSCTCIRSTATVTCLDSPEIELPLVVSQWTHTLILRGNNVTTIPEGAFSKNGTELGLLTLLLTGNNVQVIEAYAFAGLPHLLHLDLSYNNLMVISAMAFGGLRELRYLYLNNTLAISGARQLSSALSSESLQSLQRLELSGNGLKAIPISRFDIFNLNALVLTNNSIEAIGKNNVSSLSEFKKIRLYLSQNPFKCSCELEPFYYWLKNGSQCPDSSRVLCAQPEARRGTPVEKLRREDVDCINPELEAVSYVFLGIVLALIGVVFLMVLYLNRGGIKRWLNNIREACRDQMEVYHYRYEQDSDPRLANVAV</sequence>
<dbReference type="SMART" id="SM00082">
    <property type="entry name" value="LRRCT"/>
    <property type="match status" value="1"/>
</dbReference>
<reference evidence="7" key="1">
    <citation type="submission" date="2025-08" db="UniProtKB">
        <authorList>
            <consortium name="RefSeq"/>
        </authorList>
    </citation>
    <scope>IDENTIFICATION</scope>
</reference>
<dbReference type="InterPro" id="IPR001611">
    <property type="entry name" value="Leu-rich_rpt"/>
</dbReference>